<dbReference type="InterPro" id="IPR036397">
    <property type="entry name" value="RNaseH_sf"/>
</dbReference>
<feature type="region of interest" description="Disordered" evidence="1">
    <location>
        <begin position="587"/>
        <end position="695"/>
    </location>
</feature>
<feature type="region of interest" description="Disordered" evidence="1">
    <location>
        <begin position="810"/>
        <end position="830"/>
    </location>
</feature>
<dbReference type="GO" id="GO:0015074">
    <property type="term" value="P:DNA integration"/>
    <property type="evidence" value="ECO:0007669"/>
    <property type="project" value="InterPro"/>
</dbReference>
<evidence type="ECO:0000259" key="2">
    <source>
        <dbReference type="PROSITE" id="PS50994"/>
    </source>
</evidence>
<evidence type="ECO:0000313" key="3">
    <source>
        <dbReference type="EMBL" id="CAE7375291.1"/>
    </source>
</evidence>
<organism evidence="3 4">
    <name type="scientific">Symbiodinium pilosum</name>
    <name type="common">Dinoflagellate</name>
    <dbReference type="NCBI Taxonomy" id="2952"/>
    <lineage>
        <taxon>Eukaryota</taxon>
        <taxon>Sar</taxon>
        <taxon>Alveolata</taxon>
        <taxon>Dinophyceae</taxon>
        <taxon>Suessiales</taxon>
        <taxon>Symbiodiniaceae</taxon>
        <taxon>Symbiodinium</taxon>
    </lineage>
</organism>
<evidence type="ECO:0000313" key="4">
    <source>
        <dbReference type="Proteomes" id="UP000649617"/>
    </source>
</evidence>
<dbReference type="Gene3D" id="3.30.420.10">
    <property type="entry name" value="Ribonuclease H-like superfamily/Ribonuclease H"/>
    <property type="match status" value="1"/>
</dbReference>
<dbReference type="Proteomes" id="UP000649617">
    <property type="component" value="Unassembled WGS sequence"/>
</dbReference>
<feature type="compositionally biased region" description="Basic and acidic residues" evidence="1">
    <location>
        <begin position="810"/>
        <end position="820"/>
    </location>
</feature>
<dbReference type="EMBL" id="CAJNIZ010015594">
    <property type="protein sequence ID" value="CAE7375291.1"/>
    <property type="molecule type" value="Genomic_DNA"/>
</dbReference>
<feature type="non-terminal residue" evidence="3">
    <location>
        <position position="1437"/>
    </location>
</feature>
<keyword evidence="4" id="KW-1185">Reference proteome</keyword>
<dbReference type="PROSITE" id="PS50994">
    <property type="entry name" value="INTEGRASE"/>
    <property type="match status" value="1"/>
</dbReference>
<dbReference type="PANTHER" id="PTHR37984:SF5">
    <property type="entry name" value="PROTEIN NYNRIN-LIKE"/>
    <property type="match status" value="1"/>
</dbReference>
<dbReference type="InterPro" id="IPR001584">
    <property type="entry name" value="Integrase_cat-core"/>
</dbReference>
<sequence>VNVLDIARKHPSDYFLGTEEVTVFVVKEFHQDFVDELDDVRHDPIEVTLCRNVKKDLLKSLDGLSGGKDDESYWATCEEEHVNLYADVYMENGRPGQVPLRPPQLPPPDKLRDESFELRGQGKRAKWMEEQGYLVMLCLDPRNVPIRPIGPGHRTLRWTAVREDDEWKWRKKESQGPVDTKVFEANSAMVFYAWDKPETLVLAEGHDLSVQEQRAVLRSHVNLGHPGRAEFVRLLKAAGCRNDIIQYVQREFRCAGCDLEQRPPTRLPAATPRCYDFNVVIGIDVLFIHGLDNKTEHPVLNVTCLGALYSTFGLIDPLRRSAKLTLKAFERLWVRTFGPPDFLLYDMGTEFTGSDFQSGIERMCIQPIVCDQEASWENGVCERRGDLFKKVYYKSREIAQPRDMDEVELLVFESSWALQTSVNRSGFTPAQRVLGRQPRVALDLASDDKHYELSVTQDKAWTRAAELRQAARKALMELDAKERVQRASRARPRRQLETKVFSEGQPVVVWRQGRRGALSKVGPCYVILQRGSTVWVSRRGELWKCNASQVFEMGPLEVQGLEVIPRDLLMAKERLRFDSEKLGFVDVSQENADEGDLGRSPLDGSEDPPAGLLPPQSDRAVPSESPAPPGGAGDGTGDLPSDLEGYSPDAVQTQAPQSDGAVPSESAKTHGSTTVSARQRHLNNKQGMNRPRRQQHRHQWFHWTLATPVVPLEARGHWPQAVETKKWTRYDNNADRFRVSSSKGPMWSDVVRRRTVDLNTGKVVADEEFTGDERPRELSRLLPTGVKSIETTLFYRHRGDDIGEDRGLFDRGLKRGHDGSGHPGAPQPKSKIGGIWVADCVTPWGDKRKFPVIANARDLQAFGKLVKADVFYTYSELHSGWICLTKKSGKEIQERTLSEQERKMFDEAKLTEIQNLEGSSAISFVTDPEEIKKIRESFSHRIMPSRFILTKKQQELGQTWKAKARWILLGHRDPDAQELERYAPTPATPTVYLAFQILSSVRYELVIMDVSSAFGQSDQHEREQGPLFATMPPSGIPGKGKDHIIRVLTAVYGLVNAPAMWRKTVRRVLKELGYQESTFDPCLYVLPFNAEEDRAGRQSAEEDQAGRQSAEEDQAVKRSAEAGRRGCAGLVLLDVDDFLQGGNLRHRDLMEKLRGRFRFAKWRTIYKGSGEYLGRTVYQLEDYEIQISMERYINEKLRPVVIPRDKIKDEDRALDERETTLLRGAGGSLLWIGREARPDVAAACALAMAWGKEGPKVRQLKLVNKTIQELKRTADVRLRVLPIPLEQGIWMVFSDASVGNLEGDKSQGGFLVAFADRDIMTGKVAALSINSWKSHRLRRAVKSSLGSEALAMDDGLAELEWTKALFCEVAIPGTSVNDGTRYGNDETIAVVRVRDEQDSAAVTDARALYDLFHRRSGAAGLCRRAQLDVAVMAKRAS</sequence>
<dbReference type="InterPro" id="IPR013103">
    <property type="entry name" value="RVT_2"/>
</dbReference>
<reference evidence="3" key="1">
    <citation type="submission" date="2021-02" db="EMBL/GenBank/DDBJ databases">
        <authorList>
            <person name="Dougan E. K."/>
            <person name="Rhodes N."/>
            <person name="Thang M."/>
            <person name="Chan C."/>
        </authorList>
    </citation>
    <scope>NUCLEOTIDE SEQUENCE</scope>
</reference>
<name>A0A812Q3B7_SYMPI</name>
<dbReference type="GO" id="GO:0003676">
    <property type="term" value="F:nucleic acid binding"/>
    <property type="evidence" value="ECO:0007669"/>
    <property type="project" value="InterPro"/>
</dbReference>
<dbReference type="InterPro" id="IPR050951">
    <property type="entry name" value="Retrovirus_Pol_polyprotein"/>
</dbReference>
<dbReference type="OrthoDB" id="446306at2759"/>
<accession>A0A812Q3B7</accession>
<gene>
    <name evidence="3" type="primary">GIP</name>
    <name evidence="3" type="ORF">SPIL2461_LOCUS9121</name>
</gene>
<protein>
    <submittedName>
        <fullName evidence="3">GIP protein</fullName>
    </submittedName>
</protein>
<dbReference type="InterPro" id="IPR012337">
    <property type="entry name" value="RNaseH-like_sf"/>
</dbReference>
<dbReference type="Pfam" id="PF07727">
    <property type="entry name" value="RVT_2"/>
    <property type="match status" value="1"/>
</dbReference>
<feature type="region of interest" description="Disordered" evidence="1">
    <location>
        <begin position="1095"/>
        <end position="1119"/>
    </location>
</feature>
<dbReference type="SUPFAM" id="SSF53098">
    <property type="entry name" value="Ribonuclease H-like"/>
    <property type="match status" value="1"/>
</dbReference>
<evidence type="ECO:0000256" key="1">
    <source>
        <dbReference type="SAM" id="MobiDB-lite"/>
    </source>
</evidence>
<dbReference type="PANTHER" id="PTHR37984">
    <property type="entry name" value="PROTEIN CBG26694"/>
    <property type="match status" value="1"/>
</dbReference>
<feature type="domain" description="Integrase catalytic" evidence="2">
    <location>
        <begin position="268"/>
        <end position="437"/>
    </location>
</feature>
<proteinExistence type="predicted"/>
<comment type="caution">
    <text evidence="3">The sequence shown here is derived from an EMBL/GenBank/DDBJ whole genome shotgun (WGS) entry which is preliminary data.</text>
</comment>